<keyword evidence="4" id="KW-1185">Reference proteome</keyword>
<dbReference type="EMBL" id="JANCLT010000011">
    <property type="protein sequence ID" value="MCP8970453.1"/>
    <property type="molecule type" value="Genomic_DNA"/>
</dbReference>
<dbReference type="RefSeq" id="WP_254760369.1">
    <property type="nucleotide sequence ID" value="NZ_JANCLT010000011.1"/>
</dbReference>
<dbReference type="AlphaFoldDB" id="A0AA42BUE4"/>
<name>A0AA42BUE4_9BACI</name>
<protein>
    <submittedName>
        <fullName evidence="3">Staygreen family protein</fullName>
    </submittedName>
</protein>
<organism evidence="3 4">
    <name type="scientific">Ectobacillus ponti</name>
    <dbReference type="NCBI Taxonomy" id="2961894"/>
    <lineage>
        <taxon>Bacteria</taxon>
        <taxon>Bacillati</taxon>
        <taxon>Bacillota</taxon>
        <taxon>Bacilli</taxon>
        <taxon>Bacillales</taxon>
        <taxon>Bacillaceae</taxon>
        <taxon>Ectobacillus</taxon>
    </lineage>
</organism>
<feature type="domain" description="Staygreen protein" evidence="2">
    <location>
        <begin position="4"/>
        <end position="149"/>
    </location>
</feature>
<keyword evidence="1" id="KW-0809">Transit peptide</keyword>
<dbReference type="Proteomes" id="UP001156102">
    <property type="component" value="Unassembled WGS sequence"/>
</dbReference>
<proteinExistence type="predicted"/>
<reference evidence="3" key="1">
    <citation type="submission" date="2022-07" db="EMBL/GenBank/DDBJ databases">
        <authorList>
            <person name="Li W.-J."/>
            <person name="Deng Q.-Q."/>
        </authorList>
    </citation>
    <scope>NUCLEOTIDE SEQUENCE</scope>
    <source>
        <strain evidence="3">SYSU M60031</strain>
    </source>
</reference>
<evidence type="ECO:0000259" key="2">
    <source>
        <dbReference type="Pfam" id="PF12638"/>
    </source>
</evidence>
<evidence type="ECO:0000313" key="3">
    <source>
        <dbReference type="EMBL" id="MCP8970453.1"/>
    </source>
</evidence>
<accession>A0AA42BUE4</accession>
<dbReference type="Pfam" id="PF12638">
    <property type="entry name" value="Staygreen"/>
    <property type="match status" value="1"/>
</dbReference>
<evidence type="ECO:0000256" key="1">
    <source>
        <dbReference type="ARBA" id="ARBA00022946"/>
    </source>
</evidence>
<dbReference type="PANTHER" id="PTHR31750:SF4">
    <property type="entry name" value="LP06106P"/>
    <property type="match status" value="1"/>
</dbReference>
<gene>
    <name evidence="3" type="ORF">NK662_18200</name>
</gene>
<sequence>MSVFDPKKLFVKLIPPATSVQPIEGRKYTLTHSDATAELFVDIGVMYNYAAINWSMRDEVLAEWQRNQQGQLQLAGRVYVDGGEFSAEMAGIRFHIFRKEMDTALKGMIYGDLSFYSSYPSLLQAPIVLAYESAYPQYRQVYDYGTPLQYLQQIYSRRT</sequence>
<comment type="caution">
    <text evidence="3">The sequence shown here is derived from an EMBL/GenBank/DDBJ whole genome shotgun (WGS) entry which is preliminary data.</text>
</comment>
<evidence type="ECO:0000313" key="4">
    <source>
        <dbReference type="Proteomes" id="UP001156102"/>
    </source>
</evidence>
<dbReference type="InterPro" id="IPR024438">
    <property type="entry name" value="Staygreen"/>
</dbReference>
<dbReference type="PANTHER" id="PTHR31750">
    <property type="entry name" value="PROTEIN STAY-GREEN 1, CHLOROPLASTIC-RELATED"/>
    <property type="match status" value="1"/>
</dbReference>